<dbReference type="RefSeq" id="XP_002480718.1">
    <property type="nucleotide sequence ID" value="XM_002480673.1"/>
</dbReference>
<dbReference type="EMBL" id="EQ962654">
    <property type="protein sequence ID" value="EED20284.1"/>
    <property type="molecule type" value="Genomic_DNA"/>
</dbReference>
<keyword evidence="3" id="KW-1185">Reference proteome</keyword>
<feature type="region of interest" description="Disordered" evidence="1">
    <location>
        <begin position="1"/>
        <end position="21"/>
    </location>
</feature>
<feature type="compositionally biased region" description="Basic and acidic residues" evidence="1">
    <location>
        <begin position="204"/>
        <end position="215"/>
    </location>
</feature>
<dbReference type="OrthoDB" id="10488979at2759"/>
<reference evidence="3" key="1">
    <citation type="journal article" date="2015" name="Genome Announc.">
        <title>Genome sequence of the AIDS-associated pathogen Penicillium marneffei (ATCC18224) and its near taxonomic relative Talaromyces stipitatus (ATCC10500).</title>
        <authorList>
            <person name="Nierman W.C."/>
            <person name="Fedorova-Abrams N.D."/>
            <person name="Andrianopoulos A."/>
        </authorList>
    </citation>
    <scope>NUCLEOTIDE SEQUENCE [LARGE SCALE GENOMIC DNA]</scope>
    <source>
        <strain evidence="3">ATCC 10500 / CBS 375.48 / QM 6759 / NRRL 1006</strain>
    </source>
</reference>
<protein>
    <submittedName>
        <fullName evidence="2">Uncharacterized protein</fullName>
    </submittedName>
</protein>
<dbReference type="AlphaFoldDB" id="B8M764"/>
<feature type="region of interest" description="Disordered" evidence="1">
    <location>
        <begin position="186"/>
        <end position="258"/>
    </location>
</feature>
<feature type="region of interest" description="Disordered" evidence="1">
    <location>
        <begin position="75"/>
        <end position="113"/>
    </location>
</feature>
<proteinExistence type="predicted"/>
<dbReference type="VEuPathDB" id="FungiDB:TSTA_035130"/>
<dbReference type="GeneID" id="8107463"/>
<feature type="region of interest" description="Disordered" evidence="1">
    <location>
        <begin position="137"/>
        <end position="156"/>
    </location>
</feature>
<dbReference type="Proteomes" id="UP000001745">
    <property type="component" value="Unassembled WGS sequence"/>
</dbReference>
<gene>
    <name evidence="2" type="ORF">TSTA_035130</name>
</gene>
<organism evidence="2 3">
    <name type="scientific">Talaromyces stipitatus (strain ATCC 10500 / CBS 375.48 / QM 6759 / NRRL 1006)</name>
    <name type="common">Penicillium stipitatum</name>
    <dbReference type="NCBI Taxonomy" id="441959"/>
    <lineage>
        <taxon>Eukaryota</taxon>
        <taxon>Fungi</taxon>
        <taxon>Dikarya</taxon>
        <taxon>Ascomycota</taxon>
        <taxon>Pezizomycotina</taxon>
        <taxon>Eurotiomycetes</taxon>
        <taxon>Eurotiomycetidae</taxon>
        <taxon>Eurotiales</taxon>
        <taxon>Trichocomaceae</taxon>
        <taxon>Talaromyces</taxon>
        <taxon>Talaromyces sect. Talaromyces</taxon>
    </lineage>
</organism>
<feature type="compositionally biased region" description="Polar residues" evidence="1">
    <location>
        <begin position="87"/>
        <end position="104"/>
    </location>
</feature>
<evidence type="ECO:0000313" key="2">
    <source>
        <dbReference type="EMBL" id="EED20284.1"/>
    </source>
</evidence>
<dbReference type="InParanoid" id="B8M764"/>
<accession>B8M764</accession>
<feature type="compositionally biased region" description="Polar residues" evidence="1">
    <location>
        <begin position="219"/>
        <end position="237"/>
    </location>
</feature>
<sequence>MEVSVDQETPPPRKRRKVEGESSEPLFWFGQTNGVMKFGVGLLQPFSQAIDPHIDSISLNLLGRNLFPAKLSRNQFVSDDSDGPRSKSLSPRTADADSTAQSTSERAECAPMRPRQYQELGGSLAKNSLATQKSRALDSQCTLLPPPRVHVRSSSAFPELNDINEKHIPAAAQFDRRRRVNSQPALYHGTEEWPHNSALQSREGGIRDRSQRPSEDFTSENSSEQAPLLSRSRQLGSGMNAPRSQKHQSLGAGTADGVNETRQHIGKCKGAAFERKRLNRYLRVDIIKGDCQSTIACV</sequence>
<evidence type="ECO:0000313" key="3">
    <source>
        <dbReference type="Proteomes" id="UP000001745"/>
    </source>
</evidence>
<dbReference type="HOGENOM" id="CLU_934395_0_0_1"/>
<evidence type="ECO:0000256" key="1">
    <source>
        <dbReference type="SAM" id="MobiDB-lite"/>
    </source>
</evidence>
<name>B8M764_TALSN</name>